<dbReference type="Pfam" id="PF00646">
    <property type="entry name" value="F-box"/>
    <property type="match status" value="1"/>
</dbReference>
<dbReference type="InterPro" id="IPR013187">
    <property type="entry name" value="F-box-assoc_dom_typ3"/>
</dbReference>
<dbReference type="EMBL" id="OX459120">
    <property type="protein sequence ID" value="CAI9100453.1"/>
    <property type="molecule type" value="Genomic_DNA"/>
</dbReference>
<reference evidence="2" key="1">
    <citation type="submission" date="2023-03" db="EMBL/GenBank/DDBJ databases">
        <authorList>
            <person name="Julca I."/>
        </authorList>
    </citation>
    <scope>NUCLEOTIDE SEQUENCE</scope>
</reference>
<dbReference type="SUPFAM" id="SSF81383">
    <property type="entry name" value="F-box domain"/>
    <property type="match status" value="1"/>
</dbReference>
<dbReference type="Gene3D" id="1.20.1280.50">
    <property type="match status" value="1"/>
</dbReference>
<dbReference type="PROSITE" id="PS50181">
    <property type="entry name" value="FBOX"/>
    <property type="match status" value="1"/>
</dbReference>
<evidence type="ECO:0000313" key="3">
    <source>
        <dbReference type="Proteomes" id="UP001161247"/>
    </source>
</evidence>
<name>A0AAV1D0T7_OLDCO</name>
<dbReference type="InterPro" id="IPR001810">
    <property type="entry name" value="F-box_dom"/>
</dbReference>
<dbReference type="Pfam" id="PF08268">
    <property type="entry name" value="FBA_3"/>
    <property type="match status" value="1"/>
</dbReference>
<accession>A0AAV1D0T7</accession>
<dbReference type="InterPro" id="IPR017451">
    <property type="entry name" value="F-box-assoc_interact_dom"/>
</dbReference>
<keyword evidence="3" id="KW-1185">Reference proteome</keyword>
<gene>
    <name evidence="2" type="ORF">OLC1_LOCUS10279</name>
</gene>
<organism evidence="2 3">
    <name type="scientific">Oldenlandia corymbosa var. corymbosa</name>
    <dbReference type="NCBI Taxonomy" id="529605"/>
    <lineage>
        <taxon>Eukaryota</taxon>
        <taxon>Viridiplantae</taxon>
        <taxon>Streptophyta</taxon>
        <taxon>Embryophyta</taxon>
        <taxon>Tracheophyta</taxon>
        <taxon>Spermatophyta</taxon>
        <taxon>Magnoliopsida</taxon>
        <taxon>eudicotyledons</taxon>
        <taxon>Gunneridae</taxon>
        <taxon>Pentapetalae</taxon>
        <taxon>asterids</taxon>
        <taxon>lamiids</taxon>
        <taxon>Gentianales</taxon>
        <taxon>Rubiaceae</taxon>
        <taxon>Rubioideae</taxon>
        <taxon>Spermacoceae</taxon>
        <taxon>Hedyotis-Oldenlandia complex</taxon>
        <taxon>Oldenlandia</taxon>
    </lineage>
</organism>
<dbReference type="AlphaFoldDB" id="A0AAV1D0T7"/>
<dbReference type="InterPro" id="IPR036047">
    <property type="entry name" value="F-box-like_dom_sf"/>
</dbReference>
<proteinExistence type="predicted"/>
<protein>
    <submittedName>
        <fullName evidence="2">OLC1v1037563C1</fullName>
    </submittedName>
</protein>
<feature type="domain" description="F-box" evidence="1">
    <location>
        <begin position="1"/>
        <end position="46"/>
    </location>
</feature>
<dbReference type="Proteomes" id="UP001161247">
    <property type="component" value="Chromosome 3"/>
</dbReference>
<dbReference type="PANTHER" id="PTHR31111">
    <property type="entry name" value="BNAA05G37150D PROTEIN-RELATED"/>
    <property type="match status" value="1"/>
</dbReference>
<evidence type="ECO:0000259" key="1">
    <source>
        <dbReference type="PROSITE" id="PS50181"/>
    </source>
</evidence>
<dbReference type="NCBIfam" id="TIGR01640">
    <property type="entry name" value="F_box_assoc_1"/>
    <property type="match status" value="1"/>
</dbReference>
<dbReference type="PANTHER" id="PTHR31111:SF136">
    <property type="entry name" value="F-BOX ASSOCIATED DOMAIN-CONTAINING PROTEIN"/>
    <property type="match status" value="1"/>
</dbReference>
<evidence type="ECO:0000313" key="2">
    <source>
        <dbReference type="EMBL" id="CAI9100453.1"/>
    </source>
</evidence>
<sequence>MMPPDELMLEILTRLPGKQLGKCKCVCKSWQSLIGGPVFMDIYRNRQRRLILYSALRPRESLYSRLSCFSSTLGRLKESTEEFSCLSELQIKPFYCTQAVNGLMCIIENDCRISVYNICTGQLMSVPEPNDCGSDTRSTFHFGYDPVSKVYKLIRLMCSGNSRLTQVEVINLRPSNSSATWRKLDNDACDLSDFRYLVSQFLFTDDGFLWFLSGLDSLFSFDLNKEKFKRIKLPEGIRDETQTFNLIQSMGRPAMWVLPKAAKSSCFILFVLENYEGDMWNKYCVQFPEELGGFHNFTIDMGNLPTGEILLTNVMVRSQDHYMSVYAFDHHTSKFDHFLIREFPKRPHAYVRGSQNHGHECAKISCLHDNNCLYLSLNDILSSGGV</sequence>
<dbReference type="SMART" id="SM00256">
    <property type="entry name" value="FBOX"/>
    <property type="match status" value="1"/>
</dbReference>